<dbReference type="GO" id="GO:0016887">
    <property type="term" value="F:ATP hydrolysis activity"/>
    <property type="evidence" value="ECO:0007669"/>
    <property type="project" value="InterPro"/>
</dbReference>
<dbReference type="CDD" id="cd03221">
    <property type="entry name" value="ABCF_EF-3"/>
    <property type="match status" value="1"/>
</dbReference>
<dbReference type="SMART" id="SM00382">
    <property type="entry name" value="AAA"/>
    <property type="match status" value="2"/>
</dbReference>
<organism evidence="5 6">
    <name type="scientific">Dermacoccus abyssi</name>
    <dbReference type="NCBI Taxonomy" id="322596"/>
    <lineage>
        <taxon>Bacteria</taxon>
        <taxon>Bacillati</taxon>
        <taxon>Actinomycetota</taxon>
        <taxon>Actinomycetes</taxon>
        <taxon>Micrococcales</taxon>
        <taxon>Dermacoccaceae</taxon>
        <taxon>Dermacoccus</taxon>
    </lineage>
</organism>
<dbReference type="InterPro" id="IPR050611">
    <property type="entry name" value="ABCF"/>
</dbReference>
<dbReference type="PANTHER" id="PTHR19211:SF14">
    <property type="entry name" value="ATP-BINDING CASSETTE SUB-FAMILY F MEMBER 1"/>
    <property type="match status" value="1"/>
</dbReference>
<dbReference type="SUPFAM" id="SSF52540">
    <property type="entry name" value="P-loop containing nucleoside triphosphate hydrolases"/>
    <property type="match status" value="2"/>
</dbReference>
<dbReference type="InterPro" id="IPR017871">
    <property type="entry name" value="ABC_transporter-like_CS"/>
</dbReference>
<evidence type="ECO:0000256" key="3">
    <source>
        <dbReference type="ARBA" id="ARBA00022840"/>
    </source>
</evidence>
<proteinExistence type="predicted"/>
<keyword evidence="2" id="KW-0547">Nucleotide-binding</keyword>
<comment type="caution">
    <text evidence="5">The sequence shown here is derived from an EMBL/GenBank/DDBJ whole genome shotgun (WGS) entry which is preliminary data.</text>
</comment>
<dbReference type="PROSITE" id="PS00211">
    <property type="entry name" value="ABC_TRANSPORTER_1"/>
    <property type="match status" value="1"/>
</dbReference>
<evidence type="ECO:0000313" key="6">
    <source>
        <dbReference type="Proteomes" id="UP000285376"/>
    </source>
</evidence>
<keyword evidence="3 5" id="KW-0067">ATP-binding</keyword>
<reference evidence="5 6" key="1">
    <citation type="submission" date="2018-08" db="EMBL/GenBank/DDBJ databases">
        <title>Whole genome sequence analysis of Dermacoccus abyssi bacteria isolated from Deep Mariana trench Micromonospora spp reveals genes involved in the environmental adaptation and production of secondary metabolites.</title>
        <authorList>
            <person name="Abdel-Mageed W.M."/>
            <person name="Lehri B."/>
            <person name="Nouioui I."/>
            <person name="Goodfellow I."/>
            <person name="Jaspars M."/>
            <person name="Karlyshev A."/>
        </authorList>
    </citation>
    <scope>NUCLEOTIDE SEQUENCE [LARGE SCALE GENOMIC DNA]</scope>
    <source>
        <strain evidence="5 6">MT1.1</strain>
    </source>
</reference>
<dbReference type="PANTHER" id="PTHR19211">
    <property type="entry name" value="ATP-BINDING TRANSPORT PROTEIN-RELATED"/>
    <property type="match status" value="1"/>
</dbReference>
<dbReference type="RefSeq" id="WP_118912887.1">
    <property type="nucleotide sequence ID" value="NZ_CBCRVH010000003.1"/>
</dbReference>
<dbReference type="AlphaFoldDB" id="A0A417Z7I1"/>
<evidence type="ECO:0000256" key="1">
    <source>
        <dbReference type="ARBA" id="ARBA00022737"/>
    </source>
</evidence>
<sequence length="564" mass="61687">MHPNPPRGTHLRLDGISKSYPDRRVLTDISFAVAAGERAALIGENGTGKSTLLRIVAGLEDADVGKVSAPGEVGLFHQQPPFSLDLTADEVLRDAAAPLRALGDEVTSAGEHLAAHPDDPGAGTRLELALAEAERRGVWELDHTIDELVEGLGIADIPRERPVREVSGGQLARFSLAWMLVRRPETLLLDEPTNHLDDRGAELLARMLHTWPGPVLMASHDRAFLDESVSHLLDLDPRPMPRRQVDRVADASDAGAAHGVTRFTGTYSQYVVARADELTRWQEQYEREQDELNRLRGRLHDDHRVGHPERGPRTEARGAKKFYSDRNATVVARRVNDARTALERLEDEQVRKPPKHLRFNADRSLAAARRAGELPSGALVTASNVTVRDRLRPTSLALAAGERLLVEGPNGCGKSTLLEALAGRIAPDDGSVTVAPRGSVALLGQDAEVSGDDCVRDTYEQLVGAELAARRPLATFGLIAGRDETRPVNSLSVGQRRRLDLAVLLALPPEVLLLDEPTNHFSLLLSEDIERALADYPGAVVVASHDRMLRRRWGGQRLELHPPE</sequence>
<dbReference type="Pfam" id="PF00005">
    <property type="entry name" value="ABC_tran"/>
    <property type="match status" value="2"/>
</dbReference>
<feature type="domain" description="ABC transporter" evidence="4">
    <location>
        <begin position="374"/>
        <end position="562"/>
    </location>
</feature>
<dbReference type="InterPro" id="IPR003593">
    <property type="entry name" value="AAA+_ATPase"/>
</dbReference>
<accession>A0A417Z7I1</accession>
<evidence type="ECO:0000256" key="2">
    <source>
        <dbReference type="ARBA" id="ARBA00022741"/>
    </source>
</evidence>
<keyword evidence="1" id="KW-0677">Repeat</keyword>
<dbReference type="Gene3D" id="3.40.50.300">
    <property type="entry name" value="P-loop containing nucleotide triphosphate hydrolases"/>
    <property type="match status" value="2"/>
</dbReference>
<evidence type="ECO:0000313" key="5">
    <source>
        <dbReference type="EMBL" id="RHW46604.1"/>
    </source>
</evidence>
<dbReference type="Proteomes" id="UP000285376">
    <property type="component" value="Unassembled WGS sequence"/>
</dbReference>
<feature type="domain" description="ABC transporter" evidence="4">
    <location>
        <begin position="11"/>
        <end position="262"/>
    </location>
</feature>
<dbReference type="FunFam" id="3.40.50.300:FF:000011">
    <property type="entry name" value="Putative ABC transporter ATP-binding component"/>
    <property type="match status" value="1"/>
</dbReference>
<evidence type="ECO:0000259" key="4">
    <source>
        <dbReference type="PROSITE" id="PS50893"/>
    </source>
</evidence>
<dbReference type="GO" id="GO:0005524">
    <property type="term" value="F:ATP binding"/>
    <property type="evidence" value="ECO:0007669"/>
    <property type="project" value="UniProtKB-KW"/>
</dbReference>
<name>A0A417Z7I1_9MICO</name>
<dbReference type="PROSITE" id="PS50893">
    <property type="entry name" value="ABC_TRANSPORTER_2"/>
    <property type="match status" value="2"/>
</dbReference>
<protein>
    <submittedName>
        <fullName evidence="5">ABC transporter ATP-binding protein</fullName>
    </submittedName>
</protein>
<dbReference type="EMBL" id="QWLM01000004">
    <property type="protein sequence ID" value="RHW46604.1"/>
    <property type="molecule type" value="Genomic_DNA"/>
</dbReference>
<dbReference type="InterPro" id="IPR027417">
    <property type="entry name" value="P-loop_NTPase"/>
</dbReference>
<gene>
    <name evidence="5" type="ORF">D1832_05020</name>
</gene>
<dbReference type="InterPro" id="IPR003439">
    <property type="entry name" value="ABC_transporter-like_ATP-bd"/>
</dbReference>